<organism evidence="1">
    <name type="scientific">Mycobacterium riyadhense</name>
    <dbReference type="NCBI Taxonomy" id="486698"/>
    <lineage>
        <taxon>Bacteria</taxon>
        <taxon>Bacillati</taxon>
        <taxon>Actinomycetota</taxon>
        <taxon>Actinomycetes</taxon>
        <taxon>Mycobacteriales</taxon>
        <taxon>Mycobacteriaceae</taxon>
        <taxon>Mycobacterium</taxon>
    </lineage>
</organism>
<dbReference type="InterPro" id="IPR028953">
    <property type="entry name" value="Imm_IFT-like"/>
</dbReference>
<evidence type="ECO:0000313" key="1">
    <source>
        <dbReference type="EMBL" id="VTO95588.1"/>
    </source>
</evidence>
<dbReference type="EMBL" id="LR589068">
    <property type="protein sequence ID" value="VTO95588.1"/>
    <property type="molecule type" value="Genomic_DNA"/>
</dbReference>
<sequence>MTNNVDLSAELEDWVRLAGLEVMQGSQADDGRTVIWNKGGEIRYFITVIDDCYVITSSDRMSAEVFHFAAVARSLVEKYLFGRFGGSVRKIRGLQRVRKPFFPDELRPGYTIGKVFFASRERDALIDATGAMVAIAAADRLVELSHYMDTTVDVITDSFLDPEGGLLFTPLGRQ</sequence>
<dbReference type="AlphaFoldDB" id="A0A653EDP7"/>
<accession>A0A653EDP7</accession>
<dbReference type="RefSeq" id="WP_204802671.1">
    <property type="nucleotide sequence ID" value="NZ_CAJMWL010000001.1"/>
</dbReference>
<proteinExistence type="predicted"/>
<dbReference type="Pfam" id="PF15598">
    <property type="entry name" value="Imm61"/>
    <property type="match status" value="1"/>
</dbReference>
<gene>
    <name evidence="1" type="ORF">BIN_B_01069</name>
</gene>
<evidence type="ECO:0008006" key="2">
    <source>
        <dbReference type="Google" id="ProtNLM"/>
    </source>
</evidence>
<name>A0A653EDP7_9MYCO</name>
<protein>
    <recommendedName>
        <fullName evidence="2">Immunity factor for TNT</fullName>
    </recommendedName>
</protein>
<reference evidence="1" key="1">
    <citation type="submission" date="2019-05" db="EMBL/GenBank/DDBJ databases">
        <authorList>
            <person name="Naeem R."/>
            <person name="Antony C."/>
            <person name="Guan Q."/>
        </authorList>
    </citation>
    <scope>NUCLEOTIDE SEQUENCE</scope>
    <source>
        <strain evidence="1">2</strain>
    </source>
</reference>